<dbReference type="SUPFAM" id="SSF55797">
    <property type="entry name" value="PR-1-like"/>
    <property type="match status" value="1"/>
</dbReference>
<evidence type="ECO:0000256" key="1">
    <source>
        <dbReference type="SAM" id="Phobius"/>
    </source>
</evidence>
<dbReference type="Pfam" id="PF00188">
    <property type="entry name" value="CAP"/>
    <property type="match status" value="1"/>
</dbReference>
<organism evidence="3">
    <name type="scientific">mine drainage metagenome</name>
    <dbReference type="NCBI Taxonomy" id="410659"/>
    <lineage>
        <taxon>unclassified sequences</taxon>
        <taxon>metagenomes</taxon>
        <taxon>ecological metagenomes</taxon>
    </lineage>
</organism>
<dbReference type="EMBL" id="MLJW01000507">
    <property type="protein sequence ID" value="OIQ85991.1"/>
    <property type="molecule type" value="Genomic_DNA"/>
</dbReference>
<dbReference type="AlphaFoldDB" id="A0A1J5R1P7"/>
<dbReference type="CDD" id="cd05379">
    <property type="entry name" value="CAP_bacterial"/>
    <property type="match status" value="1"/>
</dbReference>
<name>A0A1J5R1P7_9ZZZZ</name>
<dbReference type="PANTHER" id="PTHR31157">
    <property type="entry name" value="SCP DOMAIN-CONTAINING PROTEIN"/>
    <property type="match status" value="1"/>
</dbReference>
<gene>
    <name evidence="3" type="ORF">GALL_321550</name>
</gene>
<dbReference type="PANTHER" id="PTHR31157:SF1">
    <property type="entry name" value="SCP DOMAIN-CONTAINING PROTEIN"/>
    <property type="match status" value="1"/>
</dbReference>
<feature type="transmembrane region" description="Helical" evidence="1">
    <location>
        <begin position="12"/>
        <end position="31"/>
    </location>
</feature>
<accession>A0A1J5R1P7</accession>
<reference evidence="3" key="1">
    <citation type="submission" date="2016-10" db="EMBL/GenBank/DDBJ databases">
        <title>Sequence of Gallionella enrichment culture.</title>
        <authorList>
            <person name="Poehlein A."/>
            <person name="Muehling M."/>
            <person name="Daniel R."/>
        </authorList>
    </citation>
    <scope>NUCLEOTIDE SEQUENCE</scope>
</reference>
<keyword evidence="1" id="KW-0812">Transmembrane</keyword>
<sequence>MPGSAPRRAPFWAWAMVAAGIALVVVAVLLARHPAAPPSSLPTVSATQTWSPVGVDPVAYAHALVVDTNAARAAAGFAPLTESECARTAAAGRAQALTGDRPLVHASLVPVMDACDPSGPAAENLSRAAADPQAVVDAWLASPGHRDNLLDPTLTRVGIACVPDAGRMLCSQVFLGP</sequence>
<evidence type="ECO:0000313" key="3">
    <source>
        <dbReference type="EMBL" id="OIQ85991.1"/>
    </source>
</evidence>
<keyword evidence="1" id="KW-1133">Transmembrane helix</keyword>
<proteinExistence type="predicted"/>
<dbReference type="InterPro" id="IPR014044">
    <property type="entry name" value="CAP_dom"/>
</dbReference>
<protein>
    <submittedName>
        <fullName evidence="3">Cysteine-rich secretory protein family protein</fullName>
    </submittedName>
</protein>
<dbReference type="InterPro" id="IPR035940">
    <property type="entry name" value="CAP_sf"/>
</dbReference>
<feature type="domain" description="SCP" evidence="2">
    <location>
        <begin position="68"/>
        <end position="168"/>
    </location>
</feature>
<evidence type="ECO:0000259" key="2">
    <source>
        <dbReference type="Pfam" id="PF00188"/>
    </source>
</evidence>
<dbReference type="Gene3D" id="3.40.33.10">
    <property type="entry name" value="CAP"/>
    <property type="match status" value="1"/>
</dbReference>
<comment type="caution">
    <text evidence="3">The sequence shown here is derived from an EMBL/GenBank/DDBJ whole genome shotgun (WGS) entry which is preliminary data.</text>
</comment>
<keyword evidence="1" id="KW-0472">Membrane</keyword>